<gene>
    <name evidence="2" type="ORF">BDK89_4064</name>
</gene>
<keyword evidence="3" id="KW-1185">Reference proteome</keyword>
<comment type="caution">
    <text evidence="2">The sequence shown here is derived from an EMBL/GenBank/DDBJ whole genome shotgun (WGS) entry which is preliminary data.</text>
</comment>
<feature type="transmembrane region" description="Helical" evidence="1">
    <location>
        <begin position="197"/>
        <end position="220"/>
    </location>
</feature>
<dbReference type="Pfam" id="PF11139">
    <property type="entry name" value="SfLAP"/>
    <property type="match status" value="1"/>
</dbReference>
<sequence length="221" mass="22408">MGAAIGQILGFAVGVAISPVPIIALILMLFSKRAASNSLAFLGGWIAGLAIVTIVVLALGLEGSGGDSDSGGWIKVLIGLVFLALAVKQWRSRPADGEEPEMPAWMTSIDEFTAVKAVGMGVLLSGVNPKNLGLTLAAAVSIGGAGLDTGEEAAVAAVYVVLASITLIVPVVGYLAAKEKMTPVLDSMKAWLTHNNATVMSVLFVILGAKVLGDGITLVAA</sequence>
<feature type="transmembrane region" description="Helical" evidence="1">
    <location>
        <begin position="6"/>
        <end position="27"/>
    </location>
</feature>
<feature type="transmembrane region" description="Helical" evidence="1">
    <location>
        <begin position="71"/>
        <end position="87"/>
    </location>
</feature>
<proteinExistence type="predicted"/>
<evidence type="ECO:0000313" key="3">
    <source>
        <dbReference type="Proteomes" id="UP000294558"/>
    </source>
</evidence>
<keyword evidence="1" id="KW-0472">Membrane</keyword>
<dbReference type="Proteomes" id="UP000294558">
    <property type="component" value="Unassembled WGS sequence"/>
</dbReference>
<dbReference type="RefSeq" id="WP_133870664.1">
    <property type="nucleotide sequence ID" value="NZ_SOAU01000001.1"/>
</dbReference>
<dbReference type="InterPro" id="IPR021315">
    <property type="entry name" value="Gap/Sap"/>
</dbReference>
<organism evidence="2 3">
    <name type="scientific">Ilumatobacter fluminis</name>
    <dbReference type="NCBI Taxonomy" id="467091"/>
    <lineage>
        <taxon>Bacteria</taxon>
        <taxon>Bacillati</taxon>
        <taxon>Actinomycetota</taxon>
        <taxon>Acidimicrobiia</taxon>
        <taxon>Acidimicrobiales</taxon>
        <taxon>Ilumatobacteraceae</taxon>
        <taxon>Ilumatobacter</taxon>
    </lineage>
</organism>
<dbReference type="OrthoDB" id="4753036at2"/>
<protein>
    <submittedName>
        <fullName evidence="2">Sap-like sulfolipid-1-addressing protein</fullName>
    </submittedName>
</protein>
<evidence type="ECO:0000313" key="2">
    <source>
        <dbReference type="EMBL" id="TDT18444.1"/>
    </source>
</evidence>
<feature type="transmembrane region" description="Helical" evidence="1">
    <location>
        <begin position="39"/>
        <end position="59"/>
    </location>
</feature>
<keyword evidence="1" id="KW-1133">Transmembrane helix</keyword>
<dbReference type="AlphaFoldDB" id="A0A4R7I5A9"/>
<accession>A0A4R7I5A9</accession>
<feature type="transmembrane region" description="Helical" evidence="1">
    <location>
        <begin position="156"/>
        <end position="177"/>
    </location>
</feature>
<dbReference type="EMBL" id="SOAU01000001">
    <property type="protein sequence ID" value="TDT18444.1"/>
    <property type="molecule type" value="Genomic_DNA"/>
</dbReference>
<keyword evidence="1" id="KW-0812">Transmembrane</keyword>
<name>A0A4R7I5A9_9ACTN</name>
<reference evidence="2 3" key="1">
    <citation type="submission" date="2019-03" db="EMBL/GenBank/DDBJ databases">
        <title>Sequencing the genomes of 1000 actinobacteria strains.</title>
        <authorList>
            <person name="Klenk H.-P."/>
        </authorList>
    </citation>
    <scope>NUCLEOTIDE SEQUENCE [LARGE SCALE GENOMIC DNA]</scope>
    <source>
        <strain evidence="2 3">DSM 18936</strain>
    </source>
</reference>
<evidence type="ECO:0000256" key="1">
    <source>
        <dbReference type="SAM" id="Phobius"/>
    </source>
</evidence>